<proteinExistence type="predicted"/>
<protein>
    <submittedName>
        <fullName evidence="6">DNA-binding NarL/FixJ family response regulator</fullName>
    </submittedName>
</protein>
<evidence type="ECO:0000313" key="6">
    <source>
        <dbReference type="EMBL" id="MBB6143174.1"/>
    </source>
</evidence>
<dbReference type="PRINTS" id="PR00038">
    <property type="entry name" value="HTHLUXR"/>
</dbReference>
<dbReference type="SMART" id="SM00448">
    <property type="entry name" value="REC"/>
    <property type="match status" value="1"/>
</dbReference>
<feature type="domain" description="HTH luxR-type" evidence="4">
    <location>
        <begin position="140"/>
        <end position="205"/>
    </location>
</feature>
<reference evidence="6 7" key="1">
    <citation type="submission" date="2020-08" db="EMBL/GenBank/DDBJ databases">
        <title>Genomic Encyclopedia of Type Strains, Phase IV (KMG-IV): sequencing the most valuable type-strain genomes for metagenomic binning, comparative biology and taxonomic classification.</title>
        <authorList>
            <person name="Goeker M."/>
        </authorList>
    </citation>
    <scope>NUCLEOTIDE SEQUENCE [LARGE SCALE GENOMIC DNA]</scope>
    <source>
        <strain evidence="6 7">DSM 103733</strain>
    </source>
</reference>
<evidence type="ECO:0000259" key="4">
    <source>
        <dbReference type="PROSITE" id="PS50043"/>
    </source>
</evidence>
<dbReference type="SUPFAM" id="SSF52172">
    <property type="entry name" value="CheY-like"/>
    <property type="match status" value="1"/>
</dbReference>
<keyword evidence="2 6" id="KW-0238">DNA-binding</keyword>
<dbReference type="PROSITE" id="PS50043">
    <property type="entry name" value="HTH_LUXR_2"/>
    <property type="match status" value="1"/>
</dbReference>
<dbReference type="InterPro" id="IPR016032">
    <property type="entry name" value="Sig_transdc_resp-reg_C-effctor"/>
</dbReference>
<gene>
    <name evidence="6" type="ORF">HNQ77_001118</name>
</gene>
<dbReference type="Pfam" id="PF00196">
    <property type="entry name" value="GerE"/>
    <property type="match status" value="1"/>
</dbReference>
<dbReference type="RefSeq" id="WP_050062090.1">
    <property type="nucleotide sequence ID" value="NZ_JACHEK010000002.1"/>
</dbReference>
<dbReference type="EMBL" id="JACHEK010000002">
    <property type="protein sequence ID" value="MBB6143174.1"/>
    <property type="molecule type" value="Genomic_DNA"/>
</dbReference>
<dbReference type="Pfam" id="PF00072">
    <property type="entry name" value="Response_reg"/>
    <property type="match status" value="1"/>
</dbReference>
<evidence type="ECO:0000256" key="3">
    <source>
        <dbReference type="PROSITE-ProRule" id="PRU00169"/>
    </source>
</evidence>
<dbReference type="SUPFAM" id="SSF46894">
    <property type="entry name" value="C-terminal effector domain of the bipartite response regulators"/>
    <property type="match status" value="1"/>
</dbReference>
<evidence type="ECO:0000256" key="1">
    <source>
        <dbReference type="ARBA" id="ARBA00022553"/>
    </source>
</evidence>
<dbReference type="InterPro" id="IPR001789">
    <property type="entry name" value="Sig_transdc_resp-reg_receiver"/>
</dbReference>
<dbReference type="GO" id="GO:0003677">
    <property type="term" value="F:DNA binding"/>
    <property type="evidence" value="ECO:0007669"/>
    <property type="project" value="UniProtKB-KW"/>
</dbReference>
<dbReference type="Gene3D" id="3.40.50.2300">
    <property type="match status" value="1"/>
</dbReference>
<dbReference type="AlphaFoldDB" id="A0A841JYX2"/>
<feature type="domain" description="Response regulatory" evidence="5">
    <location>
        <begin position="8"/>
        <end position="124"/>
    </location>
</feature>
<dbReference type="CDD" id="cd17535">
    <property type="entry name" value="REC_NarL-like"/>
    <property type="match status" value="1"/>
</dbReference>
<evidence type="ECO:0000259" key="5">
    <source>
        <dbReference type="PROSITE" id="PS50110"/>
    </source>
</evidence>
<sequence>MSEAGKTRVLIVDDHPIMRYGVAAIIQARTDMSVVAQTGTAAGAVELFREHTPDITLMDLRLPDMSGVEAIREIRRFAPQARIIVLTTYEGDEDIHQALAAGARGYLIKGMPHEALIDAIRKVQAGGRFLPAPVTRALASRLPDGELSSREREVLNLLVRGKSNREIAEALSIKEATVKSHVSVILMRLNVTDRTQAVITALQRGLAHL</sequence>
<organism evidence="6 7">
    <name type="scientific">Silvibacterium bohemicum</name>
    <dbReference type="NCBI Taxonomy" id="1577686"/>
    <lineage>
        <taxon>Bacteria</taxon>
        <taxon>Pseudomonadati</taxon>
        <taxon>Acidobacteriota</taxon>
        <taxon>Terriglobia</taxon>
        <taxon>Terriglobales</taxon>
        <taxon>Acidobacteriaceae</taxon>
        <taxon>Silvibacterium</taxon>
    </lineage>
</organism>
<dbReference type="Proteomes" id="UP000538666">
    <property type="component" value="Unassembled WGS sequence"/>
</dbReference>
<keyword evidence="1 3" id="KW-0597">Phosphoprotein</keyword>
<name>A0A841JYX2_9BACT</name>
<dbReference type="PANTHER" id="PTHR43214">
    <property type="entry name" value="TWO-COMPONENT RESPONSE REGULATOR"/>
    <property type="match status" value="1"/>
</dbReference>
<dbReference type="InterPro" id="IPR039420">
    <property type="entry name" value="WalR-like"/>
</dbReference>
<dbReference type="InterPro" id="IPR058245">
    <property type="entry name" value="NreC/VraR/RcsB-like_REC"/>
</dbReference>
<accession>A0A841JYX2</accession>
<dbReference type="PROSITE" id="PS50110">
    <property type="entry name" value="RESPONSE_REGULATORY"/>
    <property type="match status" value="1"/>
</dbReference>
<keyword evidence="7" id="KW-1185">Reference proteome</keyword>
<feature type="modified residue" description="4-aspartylphosphate" evidence="3">
    <location>
        <position position="59"/>
    </location>
</feature>
<dbReference type="PANTHER" id="PTHR43214:SF43">
    <property type="entry name" value="TWO-COMPONENT RESPONSE REGULATOR"/>
    <property type="match status" value="1"/>
</dbReference>
<dbReference type="InterPro" id="IPR011006">
    <property type="entry name" value="CheY-like_superfamily"/>
</dbReference>
<evidence type="ECO:0000313" key="7">
    <source>
        <dbReference type="Proteomes" id="UP000538666"/>
    </source>
</evidence>
<dbReference type="GO" id="GO:0000160">
    <property type="term" value="P:phosphorelay signal transduction system"/>
    <property type="evidence" value="ECO:0007669"/>
    <property type="project" value="InterPro"/>
</dbReference>
<comment type="caution">
    <text evidence="6">The sequence shown here is derived from an EMBL/GenBank/DDBJ whole genome shotgun (WGS) entry which is preliminary data.</text>
</comment>
<evidence type="ECO:0000256" key="2">
    <source>
        <dbReference type="ARBA" id="ARBA00023125"/>
    </source>
</evidence>
<dbReference type="OrthoDB" id="3679796at2"/>
<dbReference type="InterPro" id="IPR000792">
    <property type="entry name" value="Tscrpt_reg_LuxR_C"/>
</dbReference>
<dbReference type="GO" id="GO:0006355">
    <property type="term" value="P:regulation of DNA-templated transcription"/>
    <property type="evidence" value="ECO:0007669"/>
    <property type="project" value="InterPro"/>
</dbReference>
<dbReference type="SMART" id="SM00421">
    <property type="entry name" value="HTH_LUXR"/>
    <property type="match status" value="1"/>
</dbReference>
<dbReference type="CDD" id="cd06170">
    <property type="entry name" value="LuxR_C_like"/>
    <property type="match status" value="1"/>
</dbReference>